<reference evidence="3" key="1">
    <citation type="journal article" date="2019" name="Int. J. Syst. Evol. Microbiol.">
        <title>The Global Catalogue of Microorganisms (GCM) 10K type strain sequencing project: providing services to taxonomists for standard genome sequencing and annotation.</title>
        <authorList>
            <consortium name="The Broad Institute Genomics Platform"/>
            <consortium name="The Broad Institute Genome Sequencing Center for Infectious Disease"/>
            <person name="Wu L."/>
            <person name="Ma J."/>
        </authorList>
    </citation>
    <scope>NUCLEOTIDE SEQUENCE [LARGE SCALE GENOMIC DNA]</scope>
    <source>
        <strain evidence="3">KCTC 62195</strain>
    </source>
</reference>
<proteinExistence type="predicted"/>
<keyword evidence="1" id="KW-0732">Signal</keyword>
<evidence type="ECO:0000313" key="2">
    <source>
        <dbReference type="EMBL" id="MFC2973317.1"/>
    </source>
</evidence>
<feature type="chain" id="PRO_5046319773" description="DUF2846 domain-containing protein" evidence="1">
    <location>
        <begin position="21"/>
        <end position="234"/>
    </location>
</feature>
<gene>
    <name evidence="2" type="ORF">ACFOJE_13995</name>
</gene>
<keyword evidence="3" id="KW-1185">Reference proteome</keyword>
<comment type="caution">
    <text evidence="2">The sequence shown here is derived from an EMBL/GenBank/DDBJ whole genome shotgun (WGS) entry which is preliminary data.</text>
</comment>
<sequence>MPRLAQIALVAMLLAGCAGQSVPVPRPETAQSAGVGMELKVRLYGLATYRADGAFFVRSCPDASAACEERPIGSNYGKDGRLYLLNAEPGEYRAVAAAFRSGAPGDQSLYFAYFPSAMAEASKVQVRPGQLAYAGSYLLSAAPGLCPDKAEPSQLKYAEMIEPGTPKCGFFKTLLHKMATGDYLFIGGTAYPVGTQTFHYRGTTFERRAEPADASEFRNAARSDLTGAGWDIDN</sequence>
<dbReference type="EMBL" id="JBHRSJ010000029">
    <property type="protein sequence ID" value="MFC2973317.1"/>
    <property type="molecule type" value="Genomic_DNA"/>
</dbReference>
<feature type="signal peptide" evidence="1">
    <location>
        <begin position="1"/>
        <end position="20"/>
    </location>
</feature>
<accession>A0ABV7AXL0</accession>
<organism evidence="2 3">
    <name type="scientific">Azotobacter bryophylli</name>
    <dbReference type="NCBI Taxonomy" id="1986537"/>
    <lineage>
        <taxon>Bacteria</taxon>
        <taxon>Pseudomonadati</taxon>
        <taxon>Pseudomonadota</taxon>
        <taxon>Gammaproteobacteria</taxon>
        <taxon>Pseudomonadales</taxon>
        <taxon>Pseudomonadaceae</taxon>
        <taxon>Azotobacter</taxon>
    </lineage>
</organism>
<evidence type="ECO:0000313" key="3">
    <source>
        <dbReference type="Proteomes" id="UP001595457"/>
    </source>
</evidence>
<dbReference type="PROSITE" id="PS51257">
    <property type="entry name" value="PROKAR_LIPOPROTEIN"/>
    <property type="match status" value="1"/>
</dbReference>
<evidence type="ECO:0000256" key="1">
    <source>
        <dbReference type="SAM" id="SignalP"/>
    </source>
</evidence>
<dbReference type="RefSeq" id="WP_377815002.1">
    <property type="nucleotide sequence ID" value="NZ_JBHRSJ010000029.1"/>
</dbReference>
<evidence type="ECO:0008006" key="4">
    <source>
        <dbReference type="Google" id="ProtNLM"/>
    </source>
</evidence>
<name>A0ABV7AXL0_9GAMM</name>
<protein>
    <recommendedName>
        <fullName evidence="4">DUF2846 domain-containing protein</fullName>
    </recommendedName>
</protein>
<dbReference type="Proteomes" id="UP001595457">
    <property type="component" value="Unassembled WGS sequence"/>
</dbReference>